<organism evidence="7 8">
    <name type="scientific">Paenarthrobacter nicotinovorans</name>
    <name type="common">Arthrobacter nicotinovorans</name>
    <dbReference type="NCBI Taxonomy" id="29320"/>
    <lineage>
        <taxon>Bacteria</taxon>
        <taxon>Bacillati</taxon>
        <taxon>Actinomycetota</taxon>
        <taxon>Actinomycetes</taxon>
        <taxon>Micrococcales</taxon>
        <taxon>Micrococcaceae</taxon>
        <taxon>Paenarthrobacter</taxon>
    </lineage>
</organism>
<dbReference type="Proteomes" id="UP001448614">
    <property type="component" value="Unassembled WGS sequence"/>
</dbReference>
<sequence>MRIISRLNNDIWSFNPQSRIIAVARSGLALSQVLTLLLTPAPYLYSVPILGQPPTGQCTRALENVSLFCVASELSDEVVQVLMIIGLIVVASGFLPRFTSILHLWLSYSFAQTVALPDGGDTVLVFTTFFLVFVSLPDNRLWHWPQGHSRSTTRFGAWQGISWAAHWALRIQIAYIYLHSALAKLSVENWSEGSALYYIVRGEFFGTANFLQSFVFFLTSVPIVALTLSWGTMIMEGVIAGTLLSRRPMVQTAGFVACVLLHVGIIMFIGIWSFALAMVFSVMIAASRGGPVMNKLLSELPFSVSPRGKPAPIA</sequence>
<feature type="transmembrane region" description="Helical" evidence="5">
    <location>
        <begin position="214"/>
        <end position="233"/>
    </location>
</feature>
<evidence type="ECO:0000256" key="4">
    <source>
        <dbReference type="ARBA" id="ARBA00023136"/>
    </source>
</evidence>
<evidence type="ECO:0000313" key="7">
    <source>
        <dbReference type="EMBL" id="MEO3943268.1"/>
    </source>
</evidence>
<dbReference type="EMBL" id="JBBMFV010000004">
    <property type="protein sequence ID" value="MEO3943268.1"/>
    <property type="molecule type" value="Genomic_DNA"/>
</dbReference>
<feature type="transmembrane region" description="Helical" evidence="5">
    <location>
        <begin position="253"/>
        <end position="286"/>
    </location>
</feature>
<accession>A0ABV0GXA2</accession>
<gene>
    <name evidence="7" type="ORF">V3C41_19525</name>
</gene>
<evidence type="ECO:0000256" key="5">
    <source>
        <dbReference type="SAM" id="Phobius"/>
    </source>
</evidence>
<keyword evidence="2 5" id="KW-0812">Transmembrane</keyword>
<dbReference type="NCBIfam" id="TIGR04033">
    <property type="entry name" value="export_SdpB"/>
    <property type="match status" value="1"/>
</dbReference>
<feature type="transmembrane region" description="Helical" evidence="5">
    <location>
        <begin position="81"/>
        <end position="106"/>
    </location>
</feature>
<keyword evidence="4 5" id="KW-0472">Membrane</keyword>
<dbReference type="PANTHER" id="PTHR39535:SF2">
    <property type="entry name" value="HTTM DOMAIN-CONTAINING PROTEIN"/>
    <property type="match status" value="1"/>
</dbReference>
<comment type="caution">
    <text evidence="7">The sequence shown here is derived from an EMBL/GenBank/DDBJ whole genome shotgun (WGS) entry which is preliminary data.</text>
</comment>
<comment type="subcellular location">
    <subcellularLocation>
        <location evidence="1">Endomembrane system</location>
        <topology evidence="1">Multi-pass membrane protein</topology>
    </subcellularLocation>
</comment>
<evidence type="ECO:0000259" key="6">
    <source>
        <dbReference type="SMART" id="SM00752"/>
    </source>
</evidence>
<evidence type="ECO:0000256" key="3">
    <source>
        <dbReference type="ARBA" id="ARBA00022989"/>
    </source>
</evidence>
<dbReference type="InterPro" id="IPR011020">
    <property type="entry name" value="HTTM-like"/>
</dbReference>
<dbReference type="PANTHER" id="PTHR39535">
    <property type="entry name" value="SPORULATION-DELAYING PROTEIN SDPB"/>
    <property type="match status" value="1"/>
</dbReference>
<protein>
    <submittedName>
        <fullName evidence="7">Sporulation-delaying protein SdpB family protein</fullName>
    </submittedName>
</protein>
<dbReference type="InterPro" id="IPR023894">
    <property type="entry name" value="Sporulation_SdpB"/>
</dbReference>
<reference evidence="7 8" key="1">
    <citation type="journal article" date="2024" name="Appl. Microbiol. Biotechnol.">
        <title>Biosynthetic gene clusters with biotechnological applications in novel Antarctic isolates from Actinomycetota.</title>
        <authorList>
            <person name="Bruna P."/>
            <person name="Nunez-Montero K."/>
            <person name="Contreras M.J."/>
            <person name="Leal K."/>
            <person name="Garcia M."/>
            <person name="Abanto M."/>
            <person name="Barrientos L."/>
        </authorList>
    </citation>
    <scope>NUCLEOTIDE SEQUENCE [LARGE SCALE GENOMIC DNA]</scope>
    <source>
        <strain evidence="7 8">Se16.17</strain>
    </source>
</reference>
<keyword evidence="8" id="KW-1185">Reference proteome</keyword>
<feature type="domain" description="HTTM-like" evidence="6">
    <location>
        <begin position="13"/>
        <end position="290"/>
    </location>
</feature>
<evidence type="ECO:0000256" key="1">
    <source>
        <dbReference type="ARBA" id="ARBA00004127"/>
    </source>
</evidence>
<dbReference type="RefSeq" id="WP_347783446.1">
    <property type="nucleotide sequence ID" value="NZ_JBBMFV010000004.1"/>
</dbReference>
<feature type="transmembrane region" description="Helical" evidence="5">
    <location>
        <begin position="118"/>
        <end position="136"/>
    </location>
</feature>
<dbReference type="InterPro" id="IPR052964">
    <property type="entry name" value="Sporulation_signal_mat"/>
</dbReference>
<evidence type="ECO:0000256" key="2">
    <source>
        <dbReference type="ARBA" id="ARBA00022692"/>
    </source>
</evidence>
<proteinExistence type="predicted"/>
<name>A0ABV0GXA2_PAENI</name>
<dbReference type="SMART" id="SM00752">
    <property type="entry name" value="HTTM"/>
    <property type="match status" value="1"/>
</dbReference>
<evidence type="ECO:0000313" key="8">
    <source>
        <dbReference type="Proteomes" id="UP001448614"/>
    </source>
</evidence>
<keyword evidence="3 5" id="KW-1133">Transmembrane helix</keyword>
<feature type="transmembrane region" description="Helical" evidence="5">
    <location>
        <begin position="20"/>
        <end position="45"/>
    </location>
</feature>